<dbReference type="SUPFAM" id="SSF46785">
    <property type="entry name" value="Winged helix' DNA-binding domain"/>
    <property type="match status" value="1"/>
</dbReference>
<dbReference type="PROSITE" id="PS52050">
    <property type="entry name" value="WYL"/>
    <property type="match status" value="1"/>
</dbReference>
<sequence>MRLFRLFKLLDGLRGRTQPVTAQQLADDCEVSTRSIYRDIADLQALGAPIRGEGGVGYVLERGYFLPSLQFDEDELDALMLGLRLIEERASSELAQASNRALAKLSSAIGEDMRESWLHTPLNAGPSRVGAQTRKSSFYAEIRAAVKEKRVLKFTYENVRGERSVRFAWPLGMTVFESGWLLTIWCERAEDFRHLRLDRIVTLEPTTRHFHSERGKRFSDSVAREKARVAGS</sequence>
<dbReference type="InterPro" id="IPR036390">
    <property type="entry name" value="WH_DNA-bd_sf"/>
</dbReference>
<accession>A0A844AXK6</accession>
<dbReference type="PANTHER" id="PTHR34580:SF3">
    <property type="entry name" value="PROTEIN PAFB"/>
    <property type="match status" value="1"/>
</dbReference>
<dbReference type="Pfam" id="PF08279">
    <property type="entry name" value="HTH_11"/>
    <property type="match status" value="1"/>
</dbReference>
<feature type="domain" description="WYL" evidence="2">
    <location>
        <begin position="139"/>
        <end position="204"/>
    </location>
</feature>
<dbReference type="EMBL" id="WIXK01000004">
    <property type="protein sequence ID" value="MQY42691.1"/>
    <property type="molecule type" value="Genomic_DNA"/>
</dbReference>
<evidence type="ECO:0000313" key="4">
    <source>
        <dbReference type="Proteomes" id="UP000436694"/>
    </source>
</evidence>
<proteinExistence type="predicted"/>
<comment type="caution">
    <text evidence="3">The sequence shown here is derived from an EMBL/GenBank/DDBJ whole genome shotgun (WGS) entry which is preliminary data.</text>
</comment>
<dbReference type="RefSeq" id="WP_153547139.1">
    <property type="nucleotide sequence ID" value="NZ_WIXK01000004.1"/>
</dbReference>
<evidence type="ECO:0000313" key="3">
    <source>
        <dbReference type="EMBL" id="MQY42691.1"/>
    </source>
</evidence>
<evidence type="ECO:0000259" key="1">
    <source>
        <dbReference type="Pfam" id="PF08279"/>
    </source>
</evidence>
<feature type="domain" description="Helix-turn-helix type 11" evidence="1">
    <location>
        <begin position="5"/>
        <end position="58"/>
    </location>
</feature>
<dbReference type="Gene3D" id="1.10.10.10">
    <property type="entry name" value="Winged helix-like DNA-binding domain superfamily/Winged helix DNA-binding domain"/>
    <property type="match status" value="1"/>
</dbReference>
<dbReference type="PANTHER" id="PTHR34580">
    <property type="match status" value="1"/>
</dbReference>
<dbReference type="InterPro" id="IPR026881">
    <property type="entry name" value="WYL_dom"/>
</dbReference>
<dbReference type="Pfam" id="PF13280">
    <property type="entry name" value="WYL"/>
    <property type="match status" value="1"/>
</dbReference>
<dbReference type="AlphaFoldDB" id="A0A844AXK6"/>
<dbReference type="Proteomes" id="UP000436694">
    <property type="component" value="Unassembled WGS sequence"/>
</dbReference>
<gene>
    <name evidence="3" type="ORF">GG681_08550</name>
</gene>
<reference evidence="3 4" key="1">
    <citation type="submission" date="2019-10" db="EMBL/GenBank/DDBJ databases">
        <title>Epibacterium sp. nov., isolated from seawater.</title>
        <authorList>
            <person name="Zhang X."/>
            <person name="Li N."/>
        </authorList>
    </citation>
    <scope>NUCLEOTIDE SEQUENCE [LARGE SCALE GENOMIC DNA]</scope>
    <source>
        <strain evidence="3 4">SM1969</strain>
    </source>
</reference>
<keyword evidence="4" id="KW-1185">Reference proteome</keyword>
<organism evidence="3 4">
    <name type="scientific">Tritonibacter aquimaris</name>
    <dbReference type="NCBI Taxonomy" id="2663379"/>
    <lineage>
        <taxon>Bacteria</taxon>
        <taxon>Pseudomonadati</taxon>
        <taxon>Pseudomonadota</taxon>
        <taxon>Alphaproteobacteria</taxon>
        <taxon>Rhodobacterales</taxon>
        <taxon>Paracoccaceae</taxon>
        <taxon>Tritonibacter</taxon>
    </lineage>
</organism>
<dbReference type="InterPro" id="IPR051534">
    <property type="entry name" value="CBASS_pafABC_assoc_protein"/>
</dbReference>
<name>A0A844AXK6_9RHOB</name>
<evidence type="ECO:0000259" key="2">
    <source>
        <dbReference type="Pfam" id="PF13280"/>
    </source>
</evidence>
<protein>
    <submittedName>
        <fullName evidence="3">HTH domain-containing protein</fullName>
    </submittedName>
</protein>
<dbReference type="InterPro" id="IPR036388">
    <property type="entry name" value="WH-like_DNA-bd_sf"/>
</dbReference>
<dbReference type="InterPro" id="IPR013196">
    <property type="entry name" value="HTH_11"/>
</dbReference>